<comment type="caution">
    <text evidence="1">The sequence shown here is derived from an EMBL/GenBank/DDBJ whole genome shotgun (WGS) entry which is preliminary data.</text>
</comment>
<organism evidence="1 2">
    <name type="scientific">Neophaeococcomyces mojaviensis</name>
    <dbReference type="NCBI Taxonomy" id="3383035"/>
    <lineage>
        <taxon>Eukaryota</taxon>
        <taxon>Fungi</taxon>
        <taxon>Dikarya</taxon>
        <taxon>Ascomycota</taxon>
        <taxon>Pezizomycotina</taxon>
        <taxon>Eurotiomycetes</taxon>
        <taxon>Chaetothyriomycetidae</taxon>
        <taxon>Chaetothyriales</taxon>
        <taxon>Chaetothyriales incertae sedis</taxon>
        <taxon>Neophaeococcomyces</taxon>
    </lineage>
</organism>
<keyword evidence="2" id="KW-1185">Reference proteome</keyword>
<sequence length="1046" mass="117358">MYATQGAADVERNVLNHYNLQSAFPTEWPTELNESDDEDEDHKAVVRRSRSRYSALERAASDRRTLIPGSQQTHDGRANLVQKDEPDPLGGSRSVIASLRQRGLPIEQDIKLRNRFLLSSTTFSPAYFLSQTHSDASTADLVEGLRYLERSIDQKSASLKVLVETNFERFVRAKATIDNVYTEMRNQGMDQIPAGAGPPSPRGLRHSRQVSRQSGLHHRITSTGSVVPPPQPSKNALRKETEYGVKGIKVPLLEVAQRAEDVWGPALGGREREASLKAMAEAVEKDHFLYELGGELSLAAQQKNYERVVDLYSQARARAHDATKLGERALQTGQPLTEDQVHTLLVTGRMWGDAQEQVKNLKRDIWRRLSNLQTIYPSRNSSQGEEHMELIGILLELGVEDNPVWVWLLSRYDNLKNKITAVTERSKMEIEVLRRRLANADPPSPDTAASYLRSAGREPSELVDNDQILDFWKTVSTYVNKLLSLTDGLLGEIIDFWEAAKSFIDGSKEKSLPAGFNGESKKHHRLSDAGVRDLSNGAAELVGHLRDALHTLFAESPTEDISSLFSPLTNGTPRTPMTPIFSPSEGRLGNIDEKSMPPPSPRKGNVWEDFAFWPPHSNALSAVQFINKMLVVLGSGTGAMIAIDPVLRNNSLCDKIKTLVNVTRERCLTVVCRAWSKDSENCKQLEDWLRSLDKRNNTRLPGYFSSYERAILNGLQQILYFSDVITKPAARSLITPPTPRNIQLVRQQFAESIFTILKGMLQNSEQAATSDEDEWVVVSEVTNNPSVGGTVELASYSVDASNRNVRLLLTMSNLKALQSEHIPQLIQLFEASFTVKLTDESKQINDNFVEIDRQLFQTYTKPTVKYITRIIKEGINSPTWEPKTTRPDQVSPHVYASLMVLVNVHTEVSTTVAQSTTSNTNLVHEVLCYFLENMSQALLDGFKERRSNRYSLAALIQATLDTEFIAQTMSQYASNRVADIQNEIYVELDKRTTNDARSDLQKELGVMRGVLKKLREDSRNSFGCFKRARSGDKDRPKADRQPSQPT</sequence>
<proteinExistence type="predicted"/>
<evidence type="ECO:0000313" key="1">
    <source>
        <dbReference type="EMBL" id="KAJ9656744.1"/>
    </source>
</evidence>
<reference evidence="1" key="1">
    <citation type="submission" date="2022-10" db="EMBL/GenBank/DDBJ databases">
        <title>Culturing micro-colonial fungi from biological soil crusts in the Mojave desert and describing Neophaeococcomyces mojavensis, and introducing the new genera and species Taxawa tesnikishii.</title>
        <authorList>
            <person name="Kurbessoian T."/>
            <person name="Stajich J.E."/>
        </authorList>
    </citation>
    <scope>NUCLEOTIDE SEQUENCE</scope>
    <source>
        <strain evidence="1">JES_112</strain>
    </source>
</reference>
<protein>
    <submittedName>
        <fullName evidence="1">Exocyst complex component S5</fullName>
    </submittedName>
</protein>
<gene>
    <name evidence="1" type="primary">SEC5</name>
    <name evidence="1" type="ORF">H2198_004748</name>
</gene>
<name>A0ACC3A7P6_9EURO</name>
<dbReference type="EMBL" id="JAPDRQ010000073">
    <property type="protein sequence ID" value="KAJ9656744.1"/>
    <property type="molecule type" value="Genomic_DNA"/>
</dbReference>
<dbReference type="Proteomes" id="UP001172386">
    <property type="component" value="Unassembled WGS sequence"/>
</dbReference>
<evidence type="ECO:0000313" key="2">
    <source>
        <dbReference type="Proteomes" id="UP001172386"/>
    </source>
</evidence>
<accession>A0ACC3A7P6</accession>